<keyword evidence="14" id="KW-1185">Reference proteome</keyword>
<keyword evidence="9" id="KW-0520">NAD</keyword>
<keyword evidence="6" id="KW-1278">Translocase</keyword>
<name>A0A8J2UIP6_9BACT</name>
<evidence type="ECO:0000256" key="2">
    <source>
        <dbReference type="ARBA" id="ARBA00022485"/>
    </source>
</evidence>
<keyword evidence="7" id="KW-0408">Iron</keyword>
<reference evidence="13" key="1">
    <citation type="journal article" date="2014" name="Int. J. Syst. Evol. Microbiol.">
        <title>Complete genome sequence of Corynebacterium casei LMG S-19264T (=DSM 44701T), isolated from a smear-ripened cheese.</title>
        <authorList>
            <consortium name="US DOE Joint Genome Institute (JGI-PGF)"/>
            <person name="Walter F."/>
            <person name="Albersmeier A."/>
            <person name="Kalinowski J."/>
            <person name="Ruckert C."/>
        </authorList>
    </citation>
    <scope>NUCLEOTIDE SEQUENCE</scope>
    <source>
        <strain evidence="13">CGMCC 1.15448</strain>
    </source>
</reference>
<evidence type="ECO:0000256" key="10">
    <source>
        <dbReference type="ARBA" id="ARBA00023075"/>
    </source>
</evidence>
<dbReference type="InterPro" id="IPR017900">
    <property type="entry name" value="4Fe4S_Fe_S_CS"/>
</dbReference>
<keyword evidence="11" id="KW-0472">Membrane</keyword>
<keyword evidence="2" id="KW-0004">4Fe-4S</keyword>
<keyword evidence="10" id="KW-0830">Ubiquinone</keyword>
<accession>A0A8J2UIP6</accession>
<evidence type="ECO:0000256" key="4">
    <source>
        <dbReference type="ARBA" id="ARBA00022723"/>
    </source>
</evidence>
<dbReference type="Gene3D" id="3.30.70.3270">
    <property type="match status" value="1"/>
</dbReference>
<evidence type="ECO:0000256" key="9">
    <source>
        <dbReference type="ARBA" id="ARBA00023027"/>
    </source>
</evidence>
<dbReference type="PANTHER" id="PTHR10849">
    <property type="entry name" value="NADH DEHYDROGENASE UBIQUINONE IRON-SULFUR PROTEIN 8, MITOCHONDRIAL"/>
    <property type="match status" value="1"/>
</dbReference>
<dbReference type="GO" id="GO:0016651">
    <property type="term" value="F:oxidoreductase activity, acting on NAD(P)H"/>
    <property type="evidence" value="ECO:0007669"/>
    <property type="project" value="InterPro"/>
</dbReference>
<keyword evidence="4" id="KW-0479">Metal-binding</keyword>
<dbReference type="Proteomes" id="UP000607559">
    <property type="component" value="Unassembled WGS sequence"/>
</dbReference>
<protein>
    <submittedName>
        <fullName evidence="13">NADH dehydrogenase subunit I</fullName>
    </submittedName>
</protein>
<keyword evidence="1" id="KW-1003">Cell membrane</keyword>
<evidence type="ECO:0000256" key="1">
    <source>
        <dbReference type="ARBA" id="ARBA00022475"/>
    </source>
</evidence>
<gene>
    <name evidence="13" type="ORF">GCM10011511_52650</name>
</gene>
<feature type="domain" description="4Fe-4S ferredoxin-type" evidence="12">
    <location>
        <begin position="103"/>
        <end position="132"/>
    </location>
</feature>
<reference evidence="13" key="2">
    <citation type="submission" date="2020-09" db="EMBL/GenBank/DDBJ databases">
        <authorList>
            <person name="Sun Q."/>
            <person name="Zhou Y."/>
        </authorList>
    </citation>
    <scope>NUCLEOTIDE SEQUENCE</scope>
    <source>
        <strain evidence="13">CGMCC 1.15448</strain>
    </source>
</reference>
<evidence type="ECO:0000313" key="14">
    <source>
        <dbReference type="Proteomes" id="UP000607559"/>
    </source>
</evidence>
<dbReference type="EMBL" id="BMJC01000006">
    <property type="protein sequence ID" value="GGB22251.1"/>
    <property type="molecule type" value="Genomic_DNA"/>
</dbReference>
<evidence type="ECO:0000256" key="3">
    <source>
        <dbReference type="ARBA" id="ARBA00022719"/>
    </source>
</evidence>
<dbReference type="InterPro" id="IPR010226">
    <property type="entry name" value="NADH_quinone_OxRdtase_chainI"/>
</dbReference>
<dbReference type="GO" id="GO:0046872">
    <property type="term" value="F:metal ion binding"/>
    <property type="evidence" value="ECO:0007669"/>
    <property type="project" value="UniProtKB-KW"/>
</dbReference>
<dbReference type="GO" id="GO:0016020">
    <property type="term" value="C:membrane"/>
    <property type="evidence" value="ECO:0007669"/>
    <property type="project" value="InterPro"/>
</dbReference>
<keyword evidence="5" id="KW-0677">Repeat</keyword>
<comment type="caution">
    <text evidence="13">The sequence shown here is derived from an EMBL/GenBank/DDBJ whole genome shotgun (WGS) entry which is preliminary data.</text>
</comment>
<evidence type="ECO:0000259" key="12">
    <source>
        <dbReference type="PROSITE" id="PS51379"/>
    </source>
</evidence>
<feature type="domain" description="4Fe-4S ferredoxin-type" evidence="12">
    <location>
        <begin position="60"/>
        <end position="89"/>
    </location>
</feature>
<dbReference type="GO" id="GO:0048038">
    <property type="term" value="F:quinone binding"/>
    <property type="evidence" value="ECO:0007669"/>
    <property type="project" value="UniProtKB-KW"/>
</dbReference>
<proteinExistence type="predicted"/>
<organism evidence="13 14">
    <name type="scientific">Puia dinghuensis</name>
    <dbReference type="NCBI Taxonomy" id="1792502"/>
    <lineage>
        <taxon>Bacteria</taxon>
        <taxon>Pseudomonadati</taxon>
        <taxon>Bacteroidota</taxon>
        <taxon>Chitinophagia</taxon>
        <taxon>Chitinophagales</taxon>
        <taxon>Chitinophagaceae</taxon>
        <taxon>Puia</taxon>
    </lineage>
</organism>
<dbReference type="Pfam" id="PF12838">
    <property type="entry name" value="Fer4_7"/>
    <property type="match status" value="1"/>
</dbReference>
<dbReference type="SUPFAM" id="SSF54862">
    <property type="entry name" value="4Fe-4S ferredoxins"/>
    <property type="match status" value="1"/>
</dbReference>
<dbReference type="PANTHER" id="PTHR10849:SF24">
    <property type="entry name" value="NADH-QUINONE OXIDOREDUCTASE SUBUNIT I 2"/>
    <property type="match status" value="1"/>
</dbReference>
<evidence type="ECO:0000256" key="6">
    <source>
        <dbReference type="ARBA" id="ARBA00022967"/>
    </source>
</evidence>
<evidence type="ECO:0000256" key="8">
    <source>
        <dbReference type="ARBA" id="ARBA00023014"/>
    </source>
</evidence>
<evidence type="ECO:0000256" key="11">
    <source>
        <dbReference type="ARBA" id="ARBA00023136"/>
    </source>
</evidence>
<evidence type="ECO:0000256" key="7">
    <source>
        <dbReference type="ARBA" id="ARBA00023004"/>
    </source>
</evidence>
<sequence length="159" mass="18125">MAFLRTYLSDIYHGARSLLKGMKLTGYYFTHRKEIITQQYPDNKAEMKLPERFRGEVVMLHDENNEHACTGCTACELACPNGTIKIITKIETSPDGKKKKALDTFIYHLELCTMCNLCIQACPTDAIKMAQNFEHSVYDRSQLTKNLNKPGSKIREGVE</sequence>
<dbReference type="RefSeq" id="WP_188937411.1">
    <property type="nucleotide sequence ID" value="NZ_BMJC01000006.1"/>
</dbReference>
<keyword evidence="3" id="KW-0874">Quinone</keyword>
<evidence type="ECO:0000256" key="5">
    <source>
        <dbReference type="ARBA" id="ARBA00022737"/>
    </source>
</evidence>
<dbReference type="PROSITE" id="PS51379">
    <property type="entry name" value="4FE4S_FER_2"/>
    <property type="match status" value="2"/>
</dbReference>
<dbReference type="PROSITE" id="PS00198">
    <property type="entry name" value="4FE4S_FER_1"/>
    <property type="match status" value="1"/>
</dbReference>
<dbReference type="InterPro" id="IPR017896">
    <property type="entry name" value="4Fe4S_Fe-S-bd"/>
</dbReference>
<evidence type="ECO:0000313" key="13">
    <source>
        <dbReference type="EMBL" id="GGB22251.1"/>
    </source>
</evidence>
<dbReference type="AlphaFoldDB" id="A0A8J2UIP6"/>
<dbReference type="GO" id="GO:0051539">
    <property type="term" value="F:4 iron, 4 sulfur cluster binding"/>
    <property type="evidence" value="ECO:0007669"/>
    <property type="project" value="UniProtKB-KW"/>
</dbReference>
<keyword evidence="8" id="KW-0411">Iron-sulfur</keyword>